<name>A0ABV6C0M0_9ACTN</name>
<evidence type="ECO:0000313" key="7">
    <source>
        <dbReference type="Proteomes" id="UP001589788"/>
    </source>
</evidence>
<dbReference type="SUPFAM" id="SSF52777">
    <property type="entry name" value="CoA-dependent acyltransferases"/>
    <property type="match status" value="1"/>
</dbReference>
<dbReference type="InterPro" id="IPR001078">
    <property type="entry name" value="2-oxoacid_DH_actylTfrase"/>
</dbReference>
<feature type="domain" description="Peripheral subunit-binding (PSBD)" evidence="5">
    <location>
        <begin position="1"/>
        <end position="30"/>
    </location>
</feature>
<evidence type="ECO:0000256" key="4">
    <source>
        <dbReference type="ARBA" id="ARBA00023315"/>
    </source>
</evidence>
<dbReference type="PANTHER" id="PTHR43178">
    <property type="entry name" value="DIHYDROLIPOAMIDE ACETYLTRANSFERASE COMPONENT OF PYRUVATE DEHYDROGENASE COMPLEX"/>
    <property type="match status" value="1"/>
</dbReference>
<keyword evidence="4 6" id="KW-0012">Acyltransferase</keyword>
<feature type="non-terminal residue" evidence="6">
    <location>
        <position position="1"/>
    </location>
</feature>
<evidence type="ECO:0000256" key="2">
    <source>
        <dbReference type="ARBA" id="ARBA00007317"/>
    </source>
</evidence>
<dbReference type="Gene3D" id="3.30.559.10">
    <property type="entry name" value="Chloramphenicol acetyltransferase-like domain"/>
    <property type="match status" value="1"/>
</dbReference>
<dbReference type="Pfam" id="PF02817">
    <property type="entry name" value="E3_binding"/>
    <property type="match status" value="1"/>
</dbReference>
<evidence type="ECO:0000256" key="3">
    <source>
        <dbReference type="ARBA" id="ARBA00022679"/>
    </source>
</evidence>
<comment type="caution">
    <text evidence="6">The sequence shown here is derived from an EMBL/GenBank/DDBJ whole genome shotgun (WGS) entry which is preliminary data.</text>
</comment>
<evidence type="ECO:0000313" key="6">
    <source>
        <dbReference type="EMBL" id="MFC0081235.1"/>
    </source>
</evidence>
<protein>
    <submittedName>
        <fullName evidence="6">Dihydrolipoamide acetyltransferase family protein</fullName>
        <ecNumber evidence="6">2.3.1.-</ecNumber>
    </submittedName>
</protein>
<comment type="similarity">
    <text evidence="2">Belongs to the 2-oxoacid dehydrogenase family.</text>
</comment>
<keyword evidence="3 6" id="KW-0808">Transferase</keyword>
<dbReference type="EC" id="2.3.1.-" evidence="6"/>
<sequence>LAARAGIPLEAIEGTGPGGRVVRADVERAIATRTAPVPAAPVPPAPATVPAPASSAEEAVQRIPHSRLRLAIASRLSAAKAEVPHFYLRRTLRAEALEAFRADLRAAGVEVSLTALLVKAVALAHRRVPALHVRWTPDALEVPDRVDVGVAVAVEGGLVAPVLRDVDRRSLGQLGRDLTDLAERARAGQLRQAELEGGTITVSNLGMFGTEEFAAVLNPPQAAILAVGAVLDAPVVDPDGALRAGRVLHCTLSVDHRAVDGADAARWMAALGAVLEQPLALAG</sequence>
<dbReference type="InterPro" id="IPR004167">
    <property type="entry name" value="PSBD"/>
</dbReference>
<dbReference type="PANTHER" id="PTHR43178:SF5">
    <property type="entry name" value="LIPOAMIDE ACYLTRANSFERASE COMPONENT OF BRANCHED-CHAIN ALPHA-KETO ACID DEHYDROGENASE COMPLEX, MITOCHONDRIAL"/>
    <property type="match status" value="1"/>
</dbReference>
<proteinExistence type="inferred from homology"/>
<keyword evidence="7" id="KW-1185">Reference proteome</keyword>
<dbReference type="GO" id="GO:0016746">
    <property type="term" value="F:acyltransferase activity"/>
    <property type="evidence" value="ECO:0007669"/>
    <property type="project" value="UniProtKB-KW"/>
</dbReference>
<gene>
    <name evidence="6" type="ORF">ACFFRE_03550</name>
</gene>
<dbReference type="Proteomes" id="UP001589788">
    <property type="component" value="Unassembled WGS sequence"/>
</dbReference>
<reference evidence="6 7" key="1">
    <citation type="submission" date="2024-09" db="EMBL/GenBank/DDBJ databases">
        <authorList>
            <person name="Sun Q."/>
            <person name="Mori K."/>
        </authorList>
    </citation>
    <scope>NUCLEOTIDE SEQUENCE [LARGE SCALE GENOMIC DNA]</scope>
    <source>
        <strain evidence="6 7">JCM 15389</strain>
    </source>
</reference>
<evidence type="ECO:0000259" key="5">
    <source>
        <dbReference type="PROSITE" id="PS51826"/>
    </source>
</evidence>
<dbReference type="InterPro" id="IPR050743">
    <property type="entry name" value="2-oxoacid_DH_E2_comp"/>
</dbReference>
<dbReference type="PROSITE" id="PS51826">
    <property type="entry name" value="PSBD"/>
    <property type="match status" value="1"/>
</dbReference>
<organism evidence="6 7">
    <name type="scientific">Aciditerrimonas ferrireducens</name>
    <dbReference type="NCBI Taxonomy" id="667306"/>
    <lineage>
        <taxon>Bacteria</taxon>
        <taxon>Bacillati</taxon>
        <taxon>Actinomycetota</taxon>
        <taxon>Acidimicrobiia</taxon>
        <taxon>Acidimicrobiales</taxon>
        <taxon>Acidimicrobiaceae</taxon>
        <taxon>Aciditerrimonas</taxon>
    </lineage>
</organism>
<comment type="cofactor">
    <cofactor evidence="1">
        <name>(R)-lipoate</name>
        <dbReference type="ChEBI" id="CHEBI:83088"/>
    </cofactor>
</comment>
<dbReference type="Pfam" id="PF00198">
    <property type="entry name" value="2-oxoacid_dh"/>
    <property type="match status" value="1"/>
</dbReference>
<accession>A0ABV6C0M0</accession>
<dbReference type="EMBL" id="JBHLYQ010000022">
    <property type="protein sequence ID" value="MFC0081235.1"/>
    <property type="molecule type" value="Genomic_DNA"/>
</dbReference>
<evidence type="ECO:0000256" key="1">
    <source>
        <dbReference type="ARBA" id="ARBA00001938"/>
    </source>
</evidence>
<dbReference type="InterPro" id="IPR023213">
    <property type="entry name" value="CAT-like_dom_sf"/>
</dbReference>
<dbReference type="RefSeq" id="WP_377788283.1">
    <property type="nucleotide sequence ID" value="NZ_JBHLYQ010000022.1"/>
</dbReference>
<dbReference type="SUPFAM" id="SSF47005">
    <property type="entry name" value="Peripheral subunit-binding domain of 2-oxo acid dehydrogenase complex"/>
    <property type="match status" value="1"/>
</dbReference>
<dbReference type="Gene3D" id="4.10.320.10">
    <property type="entry name" value="E3-binding domain"/>
    <property type="match status" value="1"/>
</dbReference>
<dbReference type="InterPro" id="IPR036625">
    <property type="entry name" value="E3-bd_dom_sf"/>
</dbReference>